<proteinExistence type="predicted"/>
<dbReference type="Proteomes" id="UP000479710">
    <property type="component" value="Unassembled WGS sequence"/>
</dbReference>
<accession>A0A6G1BY80</accession>
<keyword evidence="2" id="KW-1185">Reference proteome</keyword>
<organism evidence="1 2">
    <name type="scientific">Oryza meyeriana var. granulata</name>
    <dbReference type="NCBI Taxonomy" id="110450"/>
    <lineage>
        <taxon>Eukaryota</taxon>
        <taxon>Viridiplantae</taxon>
        <taxon>Streptophyta</taxon>
        <taxon>Embryophyta</taxon>
        <taxon>Tracheophyta</taxon>
        <taxon>Spermatophyta</taxon>
        <taxon>Magnoliopsida</taxon>
        <taxon>Liliopsida</taxon>
        <taxon>Poales</taxon>
        <taxon>Poaceae</taxon>
        <taxon>BOP clade</taxon>
        <taxon>Oryzoideae</taxon>
        <taxon>Oryzeae</taxon>
        <taxon>Oryzinae</taxon>
        <taxon>Oryza</taxon>
        <taxon>Oryza meyeriana</taxon>
    </lineage>
</organism>
<name>A0A6G1BY80_9ORYZ</name>
<dbReference type="AlphaFoldDB" id="A0A6G1BY80"/>
<protein>
    <submittedName>
        <fullName evidence="1">Uncharacterized protein</fullName>
    </submittedName>
</protein>
<sequence length="132" mass="14706">MYQARHPELANYLEVYGKAKAQIQGVMVTSIPWADDAEEDMLAKATVTSKALSPRLMYKVAMYSAMQANQAPLADVSHIITTPGWHMPLIEVLNGRDPTANSEDLRWLQHKTRAYALIEGALYKAGMCMPLL</sequence>
<dbReference type="OrthoDB" id="101614at2759"/>
<reference evidence="1 2" key="1">
    <citation type="submission" date="2019-11" db="EMBL/GenBank/DDBJ databases">
        <title>Whole genome sequence of Oryza granulata.</title>
        <authorList>
            <person name="Li W."/>
        </authorList>
    </citation>
    <scope>NUCLEOTIDE SEQUENCE [LARGE SCALE GENOMIC DNA]</scope>
    <source>
        <strain evidence="2">cv. Menghai</strain>
        <tissue evidence="1">Leaf</tissue>
    </source>
</reference>
<dbReference type="EMBL" id="SPHZ02000011">
    <property type="protein sequence ID" value="KAF0892614.1"/>
    <property type="molecule type" value="Genomic_DNA"/>
</dbReference>
<comment type="caution">
    <text evidence="1">The sequence shown here is derived from an EMBL/GenBank/DDBJ whole genome shotgun (WGS) entry which is preliminary data.</text>
</comment>
<evidence type="ECO:0000313" key="2">
    <source>
        <dbReference type="Proteomes" id="UP000479710"/>
    </source>
</evidence>
<gene>
    <name evidence="1" type="ORF">E2562_017333</name>
</gene>
<evidence type="ECO:0000313" key="1">
    <source>
        <dbReference type="EMBL" id="KAF0892614.1"/>
    </source>
</evidence>